<proteinExistence type="predicted"/>
<evidence type="ECO:0000256" key="2">
    <source>
        <dbReference type="ARBA" id="ARBA00023152"/>
    </source>
</evidence>
<dbReference type="Pfam" id="PF00342">
    <property type="entry name" value="PGI"/>
    <property type="match status" value="1"/>
</dbReference>
<dbReference type="EMBL" id="JAYMYQ010000009">
    <property type="protein sequence ID" value="KAK7314283.1"/>
    <property type="molecule type" value="Genomic_DNA"/>
</dbReference>
<dbReference type="Gene3D" id="3.40.50.10490">
    <property type="entry name" value="Glucose-6-phosphate isomerase like protein, domain 1"/>
    <property type="match status" value="1"/>
</dbReference>
<dbReference type="GO" id="GO:0004347">
    <property type="term" value="F:glucose-6-phosphate isomerase activity"/>
    <property type="evidence" value="ECO:0007669"/>
    <property type="project" value="InterPro"/>
</dbReference>
<evidence type="ECO:0000256" key="1">
    <source>
        <dbReference type="ARBA" id="ARBA00022432"/>
    </source>
</evidence>
<evidence type="ECO:0000313" key="5">
    <source>
        <dbReference type="Proteomes" id="UP001367508"/>
    </source>
</evidence>
<evidence type="ECO:0000313" key="4">
    <source>
        <dbReference type="EMBL" id="KAK7314283.1"/>
    </source>
</evidence>
<dbReference type="AlphaFoldDB" id="A0AAN9PZU4"/>
<dbReference type="Proteomes" id="UP001367508">
    <property type="component" value="Unassembled WGS sequence"/>
</dbReference>
<accession>A0AAN9PZU4</accession>
<dbReference type="GO" id="GO:0006096">
    <property type="term" value="P:glycolytic process"/>
    <property type="evidence" value="ECO:0007669"/>
    <property type="project" value="UniProtKB-KW"/>
</dbReference>
<dbReference type="GO" id="GO:0006094">
    <property type="term" value="P:gluconeogenesis"/>
    <property type="evidence" value="ECO:0007669"/>
    <property type="project" value="UniProtKB-KW"/>
</dbReference>
<dbReference type="PANTHER" id="PTHR11469">
    <property type="entry name" value="GLUCOSE-6-PHOSPHATE ISOMERASE"/>
    <property type="match status" value="1"/>
</dbReference>
<dbReference type="PANTHER" id="PTHR11469:SF1">
    <property type="entry name" value="GLUCOSE-6-PHOSPHATE ISOMERASE"/>
    <property type="match status" value="1"/>
</dbReference>
<dbReference type="GO" id="GO:0048029">
    <property type="term" value="F:monosaccharide binding"/>
    <property type="evidence" value="ECO:0007669"/>
    <property type="project" value="TreeGrafter"/>
</dbReference>
<keyword evidence="1" id="KW-0312">Gluconeogenesis</keyword>
<name>A0AAN9PZU4_CANGL</name>
<protein>
    <submittedName>
        <fullName evidence="4">Uncharacterized protein</fullName>
    </submittedName>
</protein>
<reference evidence="4 5" key="1">
    <citation type="submission" date="2024-01" db="EMBL/GenBank/DDBJ databases">
        <title>The genomes of 5 underutilized Papilionoideae crops provide insights into root nodulation and disease resistanc.</title>
        <authorList>
            <person name="Jiang F."/>
        </authorList>
    </citation>
    <scope>NUCLEOTIDE SEQUENCE [LARGE SCALE GENOMIC DNA]</scope>
    <source>
        <strain evidence="4">LVBAO_FW01</strain>
        <tissue evidence="4">Leaves</tissue>
    </source>
</reference>
<dbReference type="InterPro" id="IPR046348">
    <property type="entry name" value="SIS_dom_sf"/>
</dbReference>
<dbReference type="InterPro" id="IPR001672">
    <property type="entry name" value="G6P_Isomerase"/>
</dbReference>
<dbReference type="GO" id="GO:0051156">
    <property type="term" value="P:glucose 6-phosphate metabolic process"/>
    <property type="evidence" value="ECO:0007669"/>
    <property type="project" value="TreeGrafter"/>
</dbReference>
<comment type="caution">
    <text evidence="4">The sequence shown here is derived from an EMBL/GenBank/DDBJ whole genome shotgun (WGS) entry which is preliminary data.</text>
</comment>
<organism evidence="4 5">
    <name type="scientific">Canavalia gladiata</name>
    <name type="common">Sword bean</name>
    <name type="synonym">Dolichos gladiatus</name>
    <dbReference type="NCBI Taxonomy" id="3824"/>
    <lineage>
        <taxon>Eukaryota</taxon>
        <taxon>Viridiplantae</taxon>
        <taxon>Streptophyta</taxon>
        <taxon>Embryophyta</taxon>
        <taxon>Tracheophyta</taxon>
        <taxon>Spermatophyta</taxon>
        <taxon>Magnoliopsida</taxon>
        <taxon>eudicotyledons</taxon>
        <taxon>Gunneridae</taxon>
        <taxon>Pentapetalae</taxon>
        <taxon>rosids</taxon>
        <taxon>fabids</taxon>
        <taxon>Fabales</taxon>
        <taxon>Fabaceae</taxon>
        <taxon>Papilionoideae</taxon>
        <taxon>50 kb inversion clade</taxon>
        <taxon>NPAAA clade</taxon>
        <taxon>indigoferoid/millettioid clade</taxon>
        <taxon>Phaseoleae</taxon>
        <taxon>Canavalia</taxon>
    </lineage>
</organism>
<dbReference type="GO" id="GO:0005829">
    <property type="term" value="C:cytosol"/>
    <property type="evidence" value="ECO:0007669"/>
    <property type="project" value="TreeGrafter"/>
</dbReference>
<evidence type="ECO:0000256" key="3">
    <source>
        <dbReference type="ARBA" id="ARBA00023235"/>
    </source>
</evidence>
<sequence>MIGGISLCWSNSMTFSKSIQDSKSILHITLYASKDVVQSDGKNVIPKIWEVMDKIEEIFKQVCNGSWEGAIGKALKDFVAISISGSFLDLVGSR</sequence>
<dbReference type="GO" id="GO:0097367">
    <property type="term" value="F:carbohydrate derivative binding"/>
    <property type="evidence" value="ECO:0007669"/>
    <property type="project" value="InterPro"/>
</dbReference>
<dbReference type="SUPFAM" id="SSF53697">
    <property type="entry name" value="SIS domain"/>
    <property type="match status" value="1"/>
</dbReference>
<keyword evidence="2" id="KW-0324">Glycolysis</keyword>
<gene>
    <name evidence="4" type="ORF">VNO77_39497</name>
</gene>
<keyword evidence="3" id="KW-0413">Isomerase</keyword>
<keyword evidence="5" id="KW-1185">Reference proteome</keyword>